<dbReference type="EMBL" id="LR796427">
    <property type="protein sequence ID" value="CAB4143858.1"/>
    <property type="molecule type" value="Genomic_DNA"/>
</dbReference>
<protein>
    <submittedName>
        <fullName evidence="1">Uncharacterized protein</fullName>
    </submittedName>
</protein>
<proteinExistence type="predicted"/>
<evidence type="ECO:0000313" key="1">
    <source>
        <dbReference type="EMBL" id="CAB4143858.1"/>
    </source>
</evidence>
<sequence>MVLTLDKIVKEVAGNVGDRNGERLPEITRYVEAVVVELTMLFRQNSVYQTASIPVVDGKATLPNDVYTVLHVYDPNSTYYQVVDSTEWSYRKSRNTTLPTAQVLENVPNWTIELLNFASNNSTINVDYLIFSRDPAIIPTYYKDLIVLGAEAKYHRRRSTLEKAQAFQQDYKDAKNVFKEQQMYNQGRRRTIKGLDEIEGTDPGNNFLIQTQNGYINIGGMY</sequence>
<reference evidence="1" key="1">
    <citation type="submission" date="2020-04" db="EMBL/GenBank/DDBJ databases">
        <authorList>
            <person name="Chiriac C."/>
            <person name="Salcher M."/>
            <person name="Ghai R."/>
            <person name="Kavagutti S V."/>
        </authorList>
    </citation>
    <scope>NUCLEOTIDE SEQUENCE</scope>
</reference>
<gene>
    <name evidence="1" type="ORF">UFOVP455_5</name>
</gene>
<accession>A0A6J5MB05</accession>
<organism evidence="1">
    <name type="scientific">uncultured Caudovirales phage</name>
    <dbReference type="NCBI Taxonomy" id="2100421"/>
    <lineage>
        <taxon>Viruses</taxon>
        <taxon>Duplodnaviria</taxon>
        <taxon>Heunggongvirae</taxon>
        <taxon>Uroviricota</taxon>
        <taxon>Caudoviricetes</taxon>
        <taxon>Peduoviridae</taxon>
        <taxon>Maltschvirus</taxon>
        <taxon>Maltschvirus maltsch</taxon>
    </lineage>
</organism>
<name>A0A6J5MB05_9CAUD</name>